<dbReference type="PROSITE" id="PS50003">
    <property type="entry name" value="PH_DOMAIN"/>
    <property type="match status" value="1"/>
</dbReference>
<dbReference type="Gene3D" id="1.20.870.10">
    <property type="entry name" value="Son of sevenless (SoS) protein Chain: S domain 1"/>
    <property type="match status" value="1"/>
</dbReference>
<feature type="region of interest" description="Disordered" evidence="5">
    <location>
        <begin position="957"/>
        <end position="996"/>
    </location>
</feature>
<dbReference type="Pfam" id="PF00618">
    <property type="entry name" value="RasGEF_N"/>
    <property type="match status" value="1"/>
</dbReference>
<feature type="compositionally biased region" description="Acidic residues" evidence="5">
    <location>
        <begin position="975"/>
        <end position="987"/>
    </location>
</feature>
<dbReference type="PROSITE" id="PS00799">
    <property type="entry name" value="GRANULINS"/>
    <property type="match status" value="5"/>
</dbReference>
<sequence>MLFQFESDKLDKAPCGMALLEGSYCEKTLVLRTSRDTRIAPQHDHCFTICCLPKRKKYYELRADSEEKCDDWVAAIRGARYCSVIESRQELKENQAYLLQILETERKAKLQYLQQTDELEAEIKKLKNELNAIAPAKPSKSMSMEESDQLRKIKKVQSFLRGWLCRRRWKHIVEEYLLSPHAESMRKRNSIVFKLFEGEEEYVQQLITLVTCFLRPFRMAASSKKPIITHEDVNSIYLNVFCPASREVKEASCVCIFDVSTQGRPRSSHPLHMYFFLPANDNHPAVKVRIDVLLLETSSDLFDMLLPMLGVYQEYVRNHHYSLQVLAEYKLKEEFTRALKRCEEKSQCEGRSIESFLTTPMYQIPRYLVTLHEILAHTPHEHVDRTNLEYAKRKLETLSQVIHDEVSETENIRKNLAIERMISDGCDILLDANQVFVRQGTLAQVTMNKATYPCSRITQLSSSSCEKKERLRQVFLFTNHLLIATRTNSGRLKLAKKNGKIPLQGCALIEEMGSDLSQDESGHGSPPPNDTPESGLSPVSRTQSVNSFGGQEDLIPMEPQQQQPTPPSPSWNLIPAKLAHGSLMLAALTLGTTGGDYAGKFRRETRTSSLNRKNVADDSGDDSPTQIASLMSTSPSTSTAPYLGSYRNLAFQITWPGNEEETCSIWLVASNLQEKEAWCSDISQCIEQLHYSDMLSIAHSEVSSISMPYSVRLDPGLFKDCPDIKYRSTRNSCKMPQYTVEVIVDPSFCLMKVRHGTLGRLLDRLLDPRFQSIDYLNTFLLTYRVFTTGLTIIAVLRCVLRDPSLQLASTKIDLDLLESMLQARPGVRRASQQHNDSLTFTGIKGGRRVSTGMIDATRHQVFFPRRNLATEKVLEEEEHESGDSESEEDIETRRTKSASEADKLRKFLFSEASRGSSKEGIKNISHDIVKEAEELARNASLENRFDPLTIEEESRDNLKLLGHSREIGNGKERDEESEEGGETEEEGEAKGDEKYSFSKADKSALVGLSPMHAVKMKQAESGTGKQVIASEFIFPITNAGSPLMTFFGNKENQSAVVPDLSIIKSRSVSTSAPNRTSLTRQQSRVSYTCGTPTYRRAPRAGAIITSARLSRRRSSNWAAVKAFAIATAASSSTRMSHQRRISAIHRSPMSTAAITAITTSSITPTTAVASTSHFGETPPVTTMASVANWMTPKEESPFLRLTTSSGEGGREEKVASMTVLRVLNVARHWITKYPEDFDGNAQLKSKMQVLLEELLRNPRLNVSNRKVPSKENFDKIPALDIAEELTYLDFHIFRSIKTQELLNQVWMKDGKETKAPHVMLVTKRFNEVSKLVVSEIISRSEIPDRAACIEKWIAIADICRCLQNYNGVLQICAALENSSVHRLKATWEVVAKQSKQSFEKLLTLVAATARFKNLRELLHRCDPPCIPYLGMYLTDLSFIGEGALDITEHGLINFCKMRMVVDYLLDPTRLLSDDQTYEASLSIEPRRPFTTVLHLLKISVLFFVPLESAAMGICCESGTSCCPRGTVCDSDGYCTRIQSGFFAFMNFFAPPPPLSQIPTENPPTTPATKTEASFESCPATCGDLCCPFEGGVCCNDGEHCCPPGYECDILTKSCRLSPKDELSSISDSRVCPLVDSGCRNTDTCCVMFDGTMGCCPYEEADCCADGYHCCPRGTHCTSDSDGCVPRSGAWVNPFEPSNYLIGRKRVKCSDGKSACHKGSTCCKTVGSGAPFACCPFENAVCCNDGEHCCPQGYLCDSRNGGSCVSLSTIPIIPVVSGEASKHPVEETVMCDDSSYCEGPNATCCQLADDSWGCCPFLDTTCCLDREHCCRNGYSCAFNQCLKSDSSGDLLTPWKFKKAAKFVTFDSIVCKDGVTICPSNTTCCPIDDNFYGCCLWPNAVCCKDRKHCCPSSYECDTTYNACVRSDDASSTIRASSEILPALTSKYLGACFPKATPCSGNGKTGCCPLENDYGLEARLRVKSDYSLTVHLVGGPGDSMNGSTANPVIRLQSINPSGWFFDSSIAVCCSDGLHCCPKDSVCTASGWCLMEGDKSLTDGFLRAPRLLPRIFEADRLNLTFEVVVGGGFLFAAIVVHTLHSVLVYVCFSHVGKYLRCSELLPTTLVVPALGTFQAPNRVINESDVDAGGCLPTAWRVETPQARTRLMGGPRGQLVPRGRFTHTTLEAMADSGKDPCQNSSVGSQTAYPKLSEDAKVSGRVSNETVFNTNSDLLFQCPSTSKLLSNLEVSIFEAHLYKTSIFALLPQPLSTSTPVAGVLSKTTTRLPAT</sequence>
<dbReference type="InterPro" id="IPR008937">
    <property type="entry name" value="Ras-like_GEF"/>
</dbReference>
<dbReference type="SUPFAM" id="SSF50729">
    <property type="entry name" value="PH domain-like"/>
    <property type="match status" value="2"/>
</dbReference>
<feature type="domain" description="Ras-GEF" evidence="7">
    <location>
        <begin position="1277"/>
        <end position="1505"/>
    </location>
</feature>
<gene>
    <name evidence="9" type="ORF">EGR_07109</name>
</gene>
<dbReference type="Gene3D" id="1.10.840.10">
    <property type="entry name" value="Ras guanine-nucleotide exchange factors catalytic domain"/>
    <property type="match status" value="1"/>
</dbReference>
<evidence type="ECO:0000256" key="3">
    <source>
        <dbReference type="PROSITE-ProRule" id="PRU00168"/>
    </source>
</evidence>
<dbReference type="InterPro" id="IPR036964">
    <property type="entry name" value="RASGEF_cat_dom_sf"/>
</dbReference>
<dbReference type="Gene3D" id="2.30.29.30">
    <property type="entry name" value="Pleckstrin-homology domain (PH domain)/Phosphotyrosine-binding domain (PTB)"/>
    <property type="match status" value="2"/>
</dbReference>
<dbReference type="CDD" id="cd00160">
    <property type="entry name" value="RhoGEF"/>
    <property type="match status" value="1"/>
</dbReference>
<feature type="compositionally biased region" description="Polar residues" evidence="5">
    <location>
        <begin position="622"/>
        <end position="634"/>
    </location>
</feature>
<dbReference type="InterPro" id="IPR035899">
    <property type="entry name" value="DBL_dom_sf"/>
</dbReference>
<evidence type="ECO:0000259" key="8">
    <source>
        <dbReference type="PROSITE" id="PS50010"/>
    </source>
</evidence>
<feature type="compositionally biased region" description="Basic and acidic residues" evidence="5">
    <location>
        <begin position="957"/>
        <end position="974"/>
    </location>
</feature>
<evidence type="ECO:0000256" key="4">
    <source>
        <dbReference type="SAM" id="Coils"/>
    </source>
</evidence>
<keyword evidence="4" id="KW-0175">Coiled coil</keyword>
<feature type="region of interest" description="Disordered" evidence="5">
    <location>
        <begin position="602"/>
        <end position="634"/>
    </location>
</feature>
<dbReference type="PROSITE" id="PS50009">
    <property type="entry name" value="RASGEF_CAT"/>
    <property type="match status" value="1"/>
</dbReference>
<dbReference type="Gene3D" id="2.10.25.160">
    <property type="entry name" value="Granulin"/>
    <property type="match status" value="6"/>
</dbReference>
<dbReference type="PANTHER" id="PTHR23113">
    <property type="entry name" value="GUANINE NUCLEOTIDE EXCHANGE FACTOR"/>
    <property type="match status" value="1"/>
</dbReference>
<dbReference type="InterPro" id="IPR001895">
    <property type="entry name" value="RASGEF_cat_dom"/>
</dbReference>
<dbReference type="OrthoDB" id="10254377at2759"/>
<evidence type="ECO:0000259" key="7">
    <source>
        <dbReference type="PROSITE" id="PS50009"/>
    </source>
</evidence>
<evidence type="ECO:0000313" key="9">
    <source>
        <dbReference type="EMBL" id="EUB58003.1"/>
    </source>
</evidence>
<dbReference type="PROSITE" id="PS00720">
    <property type="entry name" value="RASGEF"/>
    <property type="match status" value="1"/>
</dbReference>
<keyword evidence="1 3" id="KW-0344">Guanine-nucleotide releasing factor</keyword>
<dbReference type="InterPro" id="IPR037277">
    <property type="entry name" value="Granulin_sf"/>
</dbReference>
<dbReference type="SMART" id="SM00277">
    <property type="entry name" value="GRAN"/>
    <property type="match status" value="5"/>
</dbReference>
<dbReference type="InterPro" id="IPR011993">
    <property type="entry name" value="PH-like_dom_sf"/>
</dbReference>
<dbReference type="GO" id="GO:0007265">
    <property type="term" value="P:Ras protein signal transduction"/>
    <property type="evidence" value="ECO:0007669"/>
    <property type="project" value="TreeGrafter"/>
</dbReference>
<dbReference type="InterPro" id="IPR000651">
    <property type="entry name" value="Ras-like_Gua-exchang_fac_N"/>
</dbReference>
<dbReference type="SUPFAM" id="SSF48366">
    <property type="entry name" value="Ras GEF"/>
    <property type="match status" value="1"/>
</dbReference>
<protein>
    <submittedName>
        <fullName evidence="9">Ras-specific guanine nucleotide-releasing factor</fullName>
    </submittedName>
</protein>
<dbReference type="SMART" id="SM00147">
    <property type="entry name" value="RasGEF"/>
    <property type="match status" value="1"/>
</dbReference>
<dbReference type="Proteomes" id="UP000019149">
    <property type="component" value="Unassembled WGS sequence"/>
</dbReference>
<reference evidence="9 10" key="1">
    <citation type="journal article" date="2013" name="Nat. Genet.">
        <title>The genome of the hydatid tapeworm Echinococcus granulosus.</title>
        <authorList>
            <person name="Zheng H."/>
            <person name="Zhang W."/>
            <person name="Zhang L."/>
            <person name="Zhang Z."/>
            <person name="Li J."/>
            <person name="Lu G."/>
            <person name="Zhu Y."/>
            <person name="Wang Y."/>
            <person name="Huang Y."/>
            <person name="Liu J."/>
            <person name="Kang H."/>
            <person name="Chen J."/>
            <person name="Wang L."/>
            <person name="Chen A."/>
            <person name="Yu S."/>
            <person name="Gao Z."/>
            <person name="Jin L."/>
            <person name="Gu W."/>
            <person name="Wang Z."/>
            <person name="Zhao L."/>
            <person name="Shi B."/>
            <person name="Wen H."/>
            <person name="Lin R."/>
            <person name="Jones M.K."/>
            <person name="Brejova B."/>
            <person name="Vinar T."/>
            <person name="Zhao G."/>
            <person name="McManus D.P."/>
            <person name="Chen Z."/>
            <person name="Zhou Y."/>
            <person name="Wang S."/>
        </authorList>
    </citation>
    <scope>NUCLEOTIDE SEQUENCE [LARGE SCALE GENOMIC DNA]</scope>
</reference>
<keyword evidence="10" id="KW-1185">Reference proteome</keyword>
<dbReference type="GeneID" id="36342824"/>
<dbReference type="PROSITE" id="PS50010">
    <property type="entry name" value="DH_2"/>
    <property type="match status" value="1"/>
</dbReference>
<dbReference type="EMBL" id="APAU02000070">
    <property type="protein sequence ID" value="EUB58003.1"/>
    <property type="molecule type" value="Genomic_DNA"/>
</dbReference>
<feature type="compositionally biased region" description="Polar residues" evidence="5">
    <location>
        <begin position="531"/>
        <end position="549"/>
    </location>
</feature>
<feature type="region of interest" description="Disordered" evidence="5">
    <location>
        <begin position="872"/>
        <end position="897"/>
    </location>
</feature>
<dbReference type="CTD" id="36342824"/>
<feature type="domain" description="PH" evidence="6">
    <location>
        <begin position="1"/>
        <end position="81"/>
    </location>
</feature>
<dbReference type="InterPro" id="IPR000219">
    <property type="entry name" value="DH_dom"/>
</dbReference>
<dbReference type="OMA" id="CPLENDY"/>
<dbReference type="SMART" id="SM00325">
    <property type="entry name" value="RhoGEF"/>
    <property type="match status" value="1"/>
</dbReference>
<dbReference type="Pfam" id="PF00396">
    <property type="entry name" value="Granulin"/>
    <property type="match status" value="6"/>
</dbReference>
<evidence type="ECO:0000256" key="1">
    <source>
        <dbReference type="ARBA" id="ARBA00022658"/>
    </source>
</evidence>
<dbReference type="KEGG" id="egl:EGR_07109"/>
<name>W6U9G2_ECHGR</name>
<keyword evidence="2" id="KW-1015">Disulfide bond</keyword>
<dbReference type="GO" id="GO:0005886">
    <property type="term" value="C:plasma membrane"/>
    <property type="evidence" value="ECO:0007669"/>
    <property type="project" value="TreeGrafter"/>
</dbReference>
<dbReference type="GO" id="GO:0005085">
    <property type="term" value="F:guanyl-nucleotide exchange factor activity"/>
    <property type="evidence" value="ECO:0007669"/>
    <property type="project" value="UniProtKB-KW"/>
</dbReference>
<evidence type="ECO:0000259" key="6">
    <source>
        <dbReference type="PROSITE" id="PS50003"/>
    </source>
</evidence>
<dbReference type="CDD" id="cd00155">
    <property type="entry name" value="RasGEF"/>
    <property type="match status" value="1"/>
</dbReference>
<dbReference type="SMART" id="SM00233">
    <property type="entry name" value="PH"/>
    <property type="match status" value="1"/>
</dbReference>
<organism evidence="9 10">
    <name type="scientific">Echinococcus granulosus</name>
    <name type="common">Hydatid tapeworm</name>
    <dbReference type="NCBI Taxonomy" id="6210"/>
    <lineage>
        <taxon>Eukaryota</taxon>
        <taxon>Metazoa</taxon>
        <taxon>Spiralia</taxon>
        <taxon>Lophotrochozoa</taxon>
        <taxon>Platyhelminthes</taxon>
        <taxon>Cestoda</taxon>
        <taxon>Eucestoda</taxon>
        <taxon>Cyclophyllidea</taxon>
        <taxon>Taeniidae</taxon>
        <taxon>Echinococcus</taxon>
        <taxon>Echinococcus granulosus group</taxon>
    </lineage>
</organism>
<dbReference type="Pfam" id="PF00621">
    <property type="entry name" value="RhoGEF"/>
    <property type="match status" value="1"/>
</dbReference>
<evidence type="ECO:0000256" key="5">
    <source>
        <dbReference type="SAM" id="MobiDB-lite"/>
    </source>
</evidence>
<evidence type="ECO:0000313" key="10">
    <source>
        <dbReference type="Proteomes" id="UP000019149"/>
    </source>
</evidence>
<accession>W6U9G2</accession>
<feature type="domain" description="DH" evidence="8">
    <location>
        <begin position="187"/>
        <end position="405"/>
    </location>
</feature>
<dbReference type="InterPro" id="IPR023578">
    <property type="entry name" value="Ras_GEF_dom_sf"/>
</dbReference>
<dbReference type="STRING" id="6210.W6U9G2"/>
<evidence type="ECO:0000256" key="2">
    <source>
        <dbReference type="ARBA" id="ARBA00023157"/>
    </source>
</evidence>
<dbReference type="PROSITE" id="PS50096">
    <property type="entry name" value="IQ"/>
    <property type="match status" value="1"/>
</dbReference>
<dbReference type="InterPro" id="IPR001849">
    <property type="entry name" value="PH_domain"/>
</dbReference>
<feature type="compositionally biased region" description="Acidic residues" evidence="5">
    <location>
        <begin position="874"/>
        <end position="890"/>
    </location>
</feature>
<dbReference type="PANTHER" id="PTHR23113:SF99">
    <property type="entry name" value="RASGEF DOMAIN-CONTAINING PROTEIN"/>
    <property type="match status" value="1"/>
</dbReference>
<comment type="caution">
    <text evidence="9">The sequence shown here is derived from an EMBL/GenBank/DDBJ whole genome shotgun (WGS) entry which is preliminary data.</text>
</comment>
<proteinExistence type="predicted"/>
<dbReference type="Pfam" id="PF00617">
    <property type="entry name" value="RasGEF"/>
    <property type="match status" value="1"/>
</dbReference>
<dbReference type="SUPFAM" id="SSF48065">
    <property type="entry name" value="DBL homology domain (DH-domain)"/>
    <property type="match status" value="1"/>
</dbReference>
<feature type="region of interest" description="Disordered" evidence="5">
    <location>
        <begin position="514"/>
        <end position="574"/>
    </location>
</feature>
<dbReference type="InterPro" id="IPR019804">
    <property type="entry name" value="Ras_G-nucl-exch_fac_CS"/>
</dbReference>
<feature type="coiled-coil region" evidence="4">
    <location>
        <begin position="102"/>
        <end position="129"/>
    </location>
</feature>
<dbReference type="InterPro" id="IPR000118">
    <property type="entry name" value="Granulin"/>
</dbReference>
<dbReference type="Gene3D" id="1.20.900.10">
    <property type="entry name" value="Dbl homology (DH) domain"/>
    <property type="match status" value="1"/>
</dbReference>
<dbReference type="RefSeq" id="XP_024349199.1">
    <property type="nucleotide sequence ID" value="XM_024496358.1"/>
</dbReference>